<accession>A0A411YB25</accession>
<feature type="transmembrane region" description="Helical" evidence="1">
    <location>
        <begin position="75"/>
        <end position="97"/>
    </location>
</feature>
<feature type="transmembrane region" description="Helical" evidence="1">
    <location>
        <begin position="221"/>
        <end position="238"/>
    </location>
</feature>
<gene>
    <name evidence="2" type="ORF">ER308_01510</name>
</gene>
<keyword evidence="3" id="KW-1185">Reference proteome</keyword>
<feature type="transmembrane region" description="Helical" evidence="1">
    <location>
        <begin position="6"/>
        <end position="25"/>
    </location>
</feature>
<evidence type="ECO:0008006" key="4">
    <source>
        <dbReference type="Google" id="ProtNLM"/>
    </source>
</evidence>
<dbReference type="AlphaFoldDB" id="A0A411YB25"/>
<dbReference type="Proteomes" id="UP000291469">
    <property type="component" value="Chromosome"/>
</dbReference>
<dbReference type="KEGG" id="erz:ER308_01510"/>
<feature type="transmembrane region" description="Helical" evidence="1">
    <location>
        <begin position="134"/>
        <end position="155"/>
    </location>
</feature>
<reference evidence="2 3" key="1">
    <citation type="submission" date="2019-01" db="EMBL/GenBank/DDBJ databases">
        <title>Egibacter rhizosphaerae EGI 80759T.</title>
        <authorList>
            <person name="Chen D.-D."/>
            <person name="Tian Y."/>
            <person name="Jiao J.-Y."/>
            <person name="Zhang X.-T."/>
            <person name="Zhang Y.-G."/>
            <person name="Zhang Y."/>
            <person name="Xiao M."/>
            <person name="Shu W.-S."/>
            <person name="Li W.-J."/>
        </authorList>
    </citation>
    <scope>NUCLEOTIDE SEQUENCE [LARGE SCALE GENOMIC DNA]</scope>
    <source>
        <strain evidence="2 3">EGI 80759</strain>
    </source>
</reference>
<evidence type="ECO:0000313" key="2">
    <source>
        <dbReference type="EMBL" id="QBI18377.1"/>
    </source>
</evidence>
<keyword evidence="1" id="KW-1133">Transmembrane helix</keyword>
<proteinExistence type="predicted"/>
<feature type="transmembrane region" description="Helical" evidence="1">
    <location>
        <begin position="37"/>
        <end position="55"/>
    </location>
</feature>
<evidence type="ECO:0000256" key="1">
    <source>
        <dbReference type="SAM" id="Phobius"/>
    </source>
</evidence>
<name>A0A411YB25_9ACTN</name>
<sequence>MEEPTALSLAAALLLASLQLAPRLLPTEDRSNVWTRRFTSIGGGFSVAFVFLHLLPELEEAGEHVAGPLEDDLGFAAHDAHLLALGGLVALYGMERLARRTSDTVRRTVQFETLAFAAYYASVGLVLWEQSTEGVAELVTFTVAVGVHFLVIDWGLARRRQRLYRRFARPLLSAMVLAGWGVGALFDVPEVLTGALTAFLAGGVVLVALKEELPSESQSRYGWFVAGVVLYTAMLTAMPA</sequence>
<feature type="transmembrane region" description="Helical" evidence="1">
    <location>
        <begin position="192"/>
        <end position="209"/>
    </location>
</feature>
<dbReference type="RefSeq" id="WP_131153375.1">
    <property type="nucleotide sequence ID" value="NZ_CP036402.1"/>
</dbReference>
<keyword evidence="1" id="KW-0812">Transmembrane</keyword>
<dbReference type="EMBL" id="CP036402">
    <property type="protein sequence ID" value="QBI18377.1"/>
    <property type="molecule type" value="Genomic_DNA"/>
</dbReference>
<feature type="transmembrane region" description="Helical" evidence="1">
    <location>
        <begin position="167"/>
        <end position="186"/>
    </location>
</feature>
<dbReference type="OrthoDB" id="21325at2"/>
<feature type="transmembrane region" description="Helical" evidence="1">
    <location>
        <begin position="109"/>
        <end position="128"/>
    </location>
</feature>
<protein>
    <recommendedName>
        <fullName evidence="4">ZIP family metal transporter</fullName>
    </recommendedName>
</protein>
<organism evidence="2 3">
    <name type="scientific">Egibacter rhizosphaerae</name>
    <dbReference type="NCBI Taxonomy" id="1670831"/>
    <lineage>
        <taxon>Bacteria</taxon>
        <taxon>Bacillati</taxon>
        <taxon>Actinomycetota</taxon>
        <taxon>Nitriliruptoria</taxon>
        <taxon>Egibacterales</taxon>
        <taxon>Egibacteraceae</taxon>
        <taxon>Egibacter</taxon>
    </lineage>
</organism>
<evidence type="ECO:0000313" key="3">
    <source>
        <dbReference type="Proteomes" id="UP000291469"/>
    </source>
</evidence>
<keyword evidence="1" id="KW-0472">Membrane</keyword>